<dbReference type="AlphaFoldDB" id="A0A6J6PI09"/>
<reference evidence="3" key="1">
    <citation type="submission" date="2020-05" db="EMBL/GenBank/DDBJ databases">
        <authorList>
            <person name="Chiriac C."/>
            <person name="Salcher M."/>
            <person name="Ghai R."/>
            <person name="Kavagutti S V."/>
        </authorList>
    </citation>
    <scope>NUCLEOTIDE SEQUENCE</scope>
</reference>
<dbReference type="InterPro" id="IPR048433">
    <property type="entry name" value="YNCE-like_beta-prop"/>
</dbReference>
<dbReference type="InterPro" id="IPR015943">
    <property type="entry name" value="WD40/YVTN_repeat-like_dom_sf"/>
</dbReference>
<evidence type="ECO:0000256" key="1">
    <source>
        <dbReference type="ARBA" id="ARBA00022729"/>
    </source>
</evidence>
<dbReference type="InterPro" id="IPR011048">
    <property type="entry name" value="Haem_d1_sf"/>
</dbReference>
<sequence>MTNRLRLAILITAISAVVPLAVADETVVATNTTPLIKSESTKMTLVQTINGQITPKSVRASGNGIVSAHNMMYRHSITFYDAKTYALLATVPDSVELAKFGFTQYSGSYKGAPVEGAFSPDGKYLYVSNYAMYGKGFNHEGHDTCSPASGFDRSFLYRIDLATYAIDAVYQVGVVPKVVEVTPDNKYILVSHWCSYDLRIISVETQKVVKTLKIGAYPRGITVSPDGQTAYVAQMGGTTIHQISLKDFSERIIQIGLNPRAIVLSPDGKILYATLNSSGKVTAYDLVKHKKIGTVTTGKAARSLAISTDGTALFVVNFESDTMSKVRTSDMKVLQTVKACNQPIGVTYEPTTDRTWVACYLGQIKVYENS</sequence>
<name>A0A6J6PI09_9ZZZZ</name>
<dbReference type="EMBL" id="CAEZXT010000034">
    <property type="protein sequence ID" value="CAB4698287.1"/>
    <property type="molecule type" value="Genomic_DNA"/>
</dbReference>
<dbReference type="Gene3D" id="2.130.10.10">
    <property type="entry name" value="YVTN repeat-like/Quinoprotein amine dehydrogenase"/>
    <property type="match status" value="2"/>
</dbReference>
<dbReference type="InterPro" id="IPR051200">
    <property type="entry name" value="Host-pathogen_enzymatic-act"/>
</dbReference>
<dbReference type="Pfam" id="PF21783">
    <property type="entry name" value="YNCE"/>
    <property type="match status" value="1"/>
</dbReference>
<protein>
    <submittedName>
        <fullName evidence="3">Unannotated protein</fullName>
    </submittedName>
</protein>
<evidence type="ECO:0000313" key="3">
    <source>
        <dbReference type="EMBL" id="CAB4698287.1"/>
    </source>
</evidence>
<gene>
    <name evidence="3" type="ORF">UFOPK2589_00687</name>
</gene>
<feature type="domain" description="YNCE-like beta-propeller" evidence="2">
    <location>
        <begin position="119"/>
        <end position="301"/>
    </location>
</feature>
<keyword evidence="1" id="KW-0732">Signal</keyword>
<accession>A0A6J6PI09</accession>
<dbReference type="SUPFAM" id="SSF51004">
    <property type="entry name" value="C-terminal (heme d1) domain of cytochrome cd1-nitrite reductase"/>
    <property type="match status" value="1"/>
</dbReference>
<organism evidence="3">
    <name type="scientific">freshwater metagenome</name>
    <dbReference type="NCBI Taxonomy" id="449393"/>
    <lineage>
        <taxon>unclassified sequences</taxon>
        <taxon>metagenomes</taxon>
        <taxon>ecological metagenomes</taxon>
    </lineage>
</organism>
<dbReference type="PANTHER" id="PTHR47197:SF3">
    <property type="entry name" value="DIHYDRO-HEME D1 DEHYDROGENASE"/>
    <property type="match status" value="1"/>
</dbReference>
<proteinExistence type="predicted"/>
<evidence type="ECO:0000259" key="2">
    <source>
        <dbReference type="Pfam" id="PF21783"/>
    </source>
</evidence>
<dbReference type="PANTHER" id="PTHR47197">
    <property type="entry name" value="PROTEIN NIRF"/>
    <property type="match status" value="1"/>
</dbReference>